<evidence type="ECO:0000313" key="3">
    <source>
        <dbReference type="Proteomes" id="UP001148932"/>
    </source>
</evidence>
<proteinExistence type="predicted"/>
<accession>A0ABT5S3B7</accession>
<comment type="caution">
    <text evidence="2">The sequence shown here is derived from an EMBL/GenBank/DDBJ whole genome shotgun (WGS) entry which is preliminary data.</text>
</comment>
<dbReference type="Proteomes" id="UP001148932">
    <property type="component" value="Unassembled WGS sequence"/>
</dbReference>
<keyword evidence="1" id="KW-0472">Membrane</keyword>
<name>A0ABT5S3B7_9BURK</name>
<gene>
    <name evidence="2" type="ORF">OIN59_23665</name>
</gene>
<evidence type="ECO:0000256" key="1">
    <source>
        <dbReference type="SAM" id="Phobius"/>
    </source>
</evidence>
<protein>
    <submittedName>
        <fullName evidence="2">Uncharacterized protein</fullName>
    </submittedName>
</protein>
<dbReference type="RefSeq" id="WP_274114446.1">
    <property type="nucleotide sequence ID" value="NZ_JAPCKI010000022.1"/>
</dbReference>
<keyword evidence="1" id="KW-1133">Transmembrane helix</keyword>
<dbReference type="EMBL" id="JAPCKI010000022">
    <property type="protein sequence ID" value="MDD2180444.1"/>
    <property type="molecule type" value="Genomic_DNA"/>
</dbReference>
<organism evidence="2 3">
    <name type="scientific">Acidovorax benzenivorans</name>
    <dbReference type="NCBI Taxonomy" id="2987520"/>
    <lineage>
        <taxon>Bacteria</taxon>
        <taxon>Pseudomonadati</taxon>
        <taxon>Pseudomonadota</taxon>
        <taxon>Betaproteobacteria</taxon>
        <taxon>Burkholderiales</taxon>
        <taxon>Comamonadaceae</taxon>
        <taxon>Acidovorax</taxon>
    </lineage>
</organism>
<feature type="transmembrane region" description="Helical" evidence="1">
    <location>
        <begin position="6"/>
        <end position="23"/>
    </location>
</feature>
<keyword evidence="3" id="KW-1185">Reference proteome</keyword>
<keyword evidence="1" id="KW-0812">Transmembrane</keyword>
<evidence type="ECO:0000313" key="2">
    <source>
        <dbReference type="EMBL" id="MDD2180444.1"/>
    </source>
</evidence>
<reference evidence="2" key="1">
    <citation type="submission" date="2022-10" db="EMBL/GenBank/DDBJ databases">
        <title>Description of microaerobic benzene degrading bacteria.</title>
        <authorList>
            <person name="Bedics A."/>
            <person name="Tancsics A."/>
            <person name="Banerjee S."/>
        </authorList>
    </citation>
    <scope>NUCLEOTIDE SEQUENCE</scope>
    <source>
        <strain evidence="2">D2M1</strain>
    </source>
</reference>
<sequence>MTTIDYLTAILVFVTSIYSYLTYKMAKASEASVQAVREQSEAMLRPYVSVSPYVRPHTTVLYLRIENTGRTSAENLQLSMDKDFFQFGEAKRPDHNLRTKAAFVDTIQSLPPGGSLVFALAQGFVIFAPGADVTVVPQQFSVTATHSFAGKQVIETHRIDLRPYIGSEGERDPVVDELEKLRKVAEEWK</sequence>